<reference evidence="2" key="1">
    <citation type="submission" date="2014-03" db="EMBL/GenBank/DDBJ databases">
        <authorList>
            <person name="Aksoy S."/>
            <person name="Warren W."/>
            <person name="Wilson R.K."/>
        </authorList>
    </citation>
    <scope>NUCLEOTIDE SEQUENCE [LARGE SCALE GENOMIC DNA]</scope>
    <source>
        <strain evidence="2">IAEA</strain>
    </source>
</reference>
<sequence>MKRIRAIYSSDEVAEDIICESFVKLDYDDDDDDDDDNTLQKLYPPEHVSYEYNSRFGSECVNDPFALNRDTPLLPAAWQPGLNVIFGDVSAVRFPEIKKLKVNAIKVLRNFLKDSGKCHIALKNQQQQE</sequence>
<dbReference type="VEuPathDB" id="VectorBase:GPAI009116"/>
<reference evidence="1" key="2">
    <citation type="submission" date="2020-05" db="UniProtKB">
        <authorList>
            <consortium name="EnsemblMetazoa"/>
        </authorList>
    </citation>
    <scope>IDENTIFICATION</scope>
    <source>
        <strain evidence="1">IAEA</strain>
    </source>
</reference>
<evidence type="ECO:0000313" key="1">
    <source>
        <dbReference type="EnsemblMetazoa" id="GPAI009116-PA"/>
    </source>
</evidence>
<dbReference type="EnsemblMetazoa" id="GPAI009116-RA">
    <property type="protein sequence ID" value="GPAI009116-PA"/>
    <property type="gene ID" value="GPAI009116"/>
</dbReference>
<proteinExistence type="predicted"/>
<evidence type="ECO:0000313" key="2">
    <source>
        <dbReference type="Proteomes" id="UP000092445"/>
    </source>
</evidence>
<organism evidence="1 2">
    <name type="scientific">Glossina pallidipes</name>
    <name type="common">Tsetse fly</name>
    <dbReference type="NCBI Taxonomy" id="7398"/>
    <lineage>
        <taxon>Eukaryota</taxon>
        <taxon>Metazoa</taxon>
        <taxon>Ecdysozoa</taxon>
        <taxon>Arthropoda</taxon>
        <taxon>Hexapoda</taxon>
        <taxon>Insecta</taxon>
        <taxon>Pterygota</taxon>
        <taxon>Neoptera</taxon>
        <taxon>Endopterygota</taxon>
        <taxon>Diptera</taxon>
        <taxon>Brachycera</taxon>
        <taxon>Muscomorpha</taxon>
        <taxon>Hippoboscoidea</taxon>
        <taxon>Glossinidae</taxon>
        <taxon>Glossina</taxon>
    </lineage>
</organism>
<keyword evidence="2" id="KW-1185">Reference proteome</keyword>
<dbReference type="AlphaFoldDB" id="A0A1A9ZAZ9"/>
<protein>
    <submittedName>
        <fullName evidence="1">Uncharacterized protein</fullName>
    </submittedName>
</protein>
<dbReference type="Proteomes" id="UP000092445">
    <property type="component" value="Unassembled WGS sequence"/>
</dbReference>
<accession>A0A1A9ZAZ9</accession>
<name>A0A1A9ZAZ9_GLOPL</name>